<evidence type="ECO:0000313" key="5">
    <source>
        <dbReference type="Proteomes" id="UP001156666"/>
    </source>
</evidence>
<dbReference type="SUPFAM" id="SSF52129">
    <property type="entry name" value="Caspase-like"/>
    <property type="match status" value="1"/>
</dbReference>
<dbReference type="InterPro" id="IPR003409">
    <property type="entry name" value="MORN"/>
</dbReference>
<dbReference type="GO" id="GO:0005829">
    <property type="term" value="C:cytosol"/>
    <property type="evidence" value="ECO:0007669"/>
    <property type="project" value="TreeGrafter"/>
</dbReference>
<dbReference type="Gene3D" id="3.40.50.1460">
    <property type="match status" value="1"/>
</dbReference>
<keyword evidence="5" id="KW-1185">Reference proteome</keyword>
<dbReference type="PANTHER" id="PTHR43215:SF14">
    <property type="entry name" value="RADIAL SPOKE HEAD 1 HOMOLOG"/>
    <property type="match status" value="1"/>
</dbReference>
<feature type="chain" id="PRO_5041279313" description="Peptidase C14 caspase domain-containing protein" evidence="2">
    <location>
        <begin position="21"/>
        <end position="521"/>
    </location>
</feature>
<dbReference type="GO" id="GO:0006508">
    <property type="term" value="P:proteolysis"/>
    <property type="evidence" value="ECO:0007669"/>
    <property type="project" value="InterPro"/>
</dbReference>
<sequence length="521" mass="57964">MNRVYLILAITSLCAISLSAQCIKGNCSNGKGTYIFNSGSKFTGNFKNGRIHEYGTLYFSDGRIYKGQWSSQRRHGKGVMKYKDGSIYAGDFELNNRQGKGKLTLASGDVYDGHWKNDQLEGQGFVEYASGEKKMVNWVNGKIQGSNESNVVLASSKPVIKKEKVQYAKEKVESGSRVYTNCNRVNCGDGEGKYTYKDGSYFVGQFYGGLPQGEGICYYANGDRYEGGWKNNAPDGEGVMYFASGTVYGALWSAGYPLKKIHASEKPRFKPENKIKLVEQTKEVKIYAVIVGIASYNHMPTLKYTDDDAYQVYAFLKSPEGGAIPDERISLLIDESASRKRILAEMENTFSMADENDVIMLYYSGHGLPGSFLPIDFDGYNNILQHSEIKEILDKSKAKHKICFADACHSGSLLAMKSPFDATRMQSFFDGFENASAGTALFTSSKSEEISMETSGLRQGIYSHYLIRGLRGEADANRNKIVTISELFDYVNKNVRTYTSNRQTPVIAGNYDNDMPVSVLR</sequence>
<dbReference type="SUPFAM" id="SSF82185">
    <property type="entry name" value="Histone H3 K4-specific methyltransferase SET7/9 N-terminal domain"/>
    <property type="match status" value="2"/>
</dbReference>
<dbReference type="PANTHER" id="PTHR43215">
    <property type="entry name" value="RADIAL SPOKE HEAD 1 HOMOLOG"/>
    <property type="match status" value="1"/>
</dbReference>
<dbReference type="Proteomes" id="UP001156666">
    <property type="component" value="Unassembled WGS sequence"/>
</dbReference>
<name>A0AA37SRN9_9BACT</name>
<comment type="caution">
    <text evidence="4">The sequence shown here is derived from an EMBL/GenBank/DDBJ whole genome shotgun (WGS) entry which is preliminary data.</text>
</comment>
<dbReference type="EMBL" id="BSOH01000021">
    <property type="protein sequence ID" value="GLR18580.1"/>
    <property type="molecule type" value="Genomic_DNA"/>
</dbReference>
<reference evidence="4" key="1">
    <citation type="journal article" date="2014" name="Int. J. Syst. Evol. Microbiol.">
        <title>Complete genome sequence of Corynebacterium casei LMG S-19264T (=DSM 44701T), isolated from a smear-ripened cheese.</title>
        <authorList>
            <consortium name="US DOE Joint Genome Institute (JGI-PGF)"/>
            <person name="Walter F."/>
            <person name="Albersmeier A."/>
            <person name="Kalinowski J."/>
            <person name="Ruckert C."/>
        </authorList>
    </citation>
    <scope>NUCLEOTIDE SEQUENCE</scope>
    <source>
        <strain evidence="4">NBRC 108769</strain>
    </source>
</reference>
<gene>
    <name evidence="4" type="ORF">GCM10007940_31960</name>
</gene>
<reference evidence="4" key="2">
    <citation type="submission" date="2023-01" db="EMBL/GenBank/DDBJ databases">
        <title>Draft genome sequence of Portibacter lacus strain NBRC 108769.</title>
        <authorList>
            <person name="Sun Q."/>
            <person name="Mori K."/>
        </authorList>
    </citation>
    <scope>NUCLEOTIDE SEQUENCE</scope>
    <source>
        <strain evidence="4">NBRC 108769</strain>
    </source>
</reference>
<dbReference type="Pfam" id="PF00656">
    <property type="entry name" value="Peptidase_C14"/>
    <property type="match status" value="1"/>
</dbReference>
<accession>A0AA37SRN9</accession>
<dbReference type="Pfam" id="PF02493">
    <property type="entry name" value="MORN"/>
    <property type="match status" value="8"/>
</dbReference>
<proteinExistence type="predicted"/>
<dbReference type="InterPro" id="IPR029030">
    <property type="entry name" value="Caspase-like_dom_sf"/>
</dbReference>
<dbReference type="Gene3D" id="2.20.110.10">
    <property type="entry name" value="Histone H3 K4-specific methyltransferase SET7/9 N-terminal domain"/>
    <property type="match status" value="3"/>
</dbReference>
<dbReference type="AlphaFoldDB" id="A0AA37SRN9"/>
<keyword evidence="2" id="KW-0732">Signal</keyword>
<dbReference type="GO" id="GO:0004197">
    <property type="term" value="F:cysteine-type endopeptidase activity"/>
    <property type="evidence" value="ECO:0007669"/>
    <property type="project" value="InterPro"/>
</dbReference>
<protein>
    <recommendedName>
        <fullName evidence="3">Peptidase C14 caspase domain-containing protein</fullName>
    </recommendedName>
</protein>
<feature type="signal peptide" evidence="2">
    <location>
        <begin position="1"/>
        <end position="20"/>
    </location>
</feature>
<feature type="domain" description="Peptidase C14 caspase" evidence="3">
    <location>
        <begin position="287"/>
        <end position="508"/>
    </location>
</feature>
<dbReference type="RefSeq" id="WP_235294296.1">
    <property type="nucleotide sequence ID" value="NZ_BSOH01000021.1"/>
</dbReference>
<dbReference type="InterPro" id="IPR011600">
    <property type="entry name" value="Pept_C14_caspase"/>
</dbReference>
<organism evidence="4 5">
    <name type="scientific">Portibacter lacus</name>
    <dbReference type="NCBI Taxonomy" id="1099794"/>
    <lineage>
        <taxon>Bacteria</taxon>
        <taxon>Pseudomonadati</taxon>
        <taxon>Bacteroidota</taxon>
        <taxon>Saprospiria</taxon>
        <taxon>Saprospirales</taxon>
        <taxon>Haliscomenobacteraceae</taxon>
        <taxon>Portibacter</taxon>
    </lineage>
</organism>
<evidence type="ECO:0000256" key="1">
    <source>
        <dbReference type="ARBA" id="ARBA00022737"/>
    </source>
</evidence>
<keyword evidence="1" id="KW-0677">Repeat</keyword>
<evidence type="ECO:0000313" key="4">
    <source>
        <dbReference type="EMBL" id="GLR18580.1"/>
    </source>
</evidence>
<evidence type="ECO:0000256" key="2">
    <source>
        <dbReference type="SAM" id="SignalP"/>
    </source>
</evidence>
<dbReference type="SMART" id="SM00698">
    <property type="entry name" value="MORN"/>
    <property type="match status" value="6"/>
</dbReference>
<evidence type="ECO:0000259" key="3">
    <source>
        <dbReference type="Pfam" id="PF00656"/>
    </source>
</evidence>